<feature type="transmembrane region" description="Helical" evidence="2">
    <location>
        <begin position="12"/>
        <end position="33"/>
    </location>
</feature>
<sequence>MVAEFSDLGKKKVASHIFLFLFNIIVIVFATRVNKFHDFFYVADLFPLVISIITLVVLFIMLALDFVTLRSPIGVPLIEGGILGILTIIWLAFNAFSTSRWQHIPTQCNEISLAYPSYRAWCKDVQTLKAFTWVVFVMCLAITLWTLIYSLLQYKNGHKHILRTPLSQYEPGAAGSGKTADWYANGNYESNPRAAKTTSGFTVLQTEAEKRDNPFERPPPSIIPSGDNTGAVPMQRLGGGGGAGAGAPMW</sequence>
<dbReference type="EMBL" id="AACS02000012">
    <property type="protein sequence ID" value="EAU86795.2"/>
    <property type="molecule type" value="Genomic_DNA"/>
</dbReference>
<keyword evidence="2" id="KW-0812">Transmembrane</keyword>
<accession>A8NN09</accession>
<dbReference type="eggNOG" id="ENOG502SR5T">
    <property type="taxonomic scope" value="Eukaryota"/>
</dbReference>
<evidence type="ECO:0008006" key="5">
    <source>
        <dbReference type="Google" id="ProtNLM"/>
    </source>
</evidence>
<dbReference type="AlphaFoldDB" id="A8NN09"/>
<dbReference type="HOGENOM" id="CLU_097225_0_0_1"/>
<dbReference type="OMA" id="RWRNIPM"/>
<feature type="transmembrane region" description="Helical" evidence="2">
    <location>
        <begin position="130"/>
        <end position="152"/>
    </location>
</feature>
<dbReference type="OrthoDB" id="2793550at2759"/>
<feature type="transmembrane region" description="Helical" evidence="2">
    <location>
        <begin position="45"/>
        <end position="67"/>
    </location>
</feature>
<dbReference type="Proteomes" id="UP000001861">
    <property type="component" value="Unassembled WGS sequence"/>
</dbReference>
<proteinExistence type="predicted"/>
<evidence type="ECO:0000256" key="2">
    <source>
        <dbReference type="SAM" id="Phobius"/>
    </source>
</evidence>
<gene>
    <name evidence="3" type="ORF">CC1G_09920</name>
</gene>
<dbReference type="GeneID" id="6011550"/>
<reference evidence="3 4" key="1">
    <citation type="journal article" date="2010" name="Proc. Natl. Acad. Sci. U.S.A.">
        <title>Insights into evolution of multicellular fungi from the assembled chromosomes of the mushroom Coprinopsis cinerea (Coprinus cinereus).</title>
        <authorList>
            <person name="Stajich J.E."/>
            <person name="Wilke S.K."/>
            <person name="Ahren D."/>
            <person name="Au C.H."/>
            <person name="Birren B.W."/>
            <person name="Borodovsky M."/>
            <person name="Burns C."/>
            <person name="Canback B."/>
            <person name="Casselton L.A."/>
            <person name="Cheng C.K."/>
            <person name="Deng J."/>
            <person name="Dietrich F.S."/>
            <person name="Fargo D.C."/>
            <person name="Farman M.L."/>
            <person name="Gathman A.C."/>
            <person name="Goldberg J."/>
            <person name="Guigo R."/>
            <person name="Hoegger P.J."/>
            <person name="Hooker J.B."/>
            <person name="Huggins A."/>
            <person name="James T.Y."/>
            <person name="Kamada T."/>
            <person name="Kilaru S."/>
            <person name="Kodira C."/>
            <person name="Kues U."/>
            <person name="Kupfer D."/>
            <person name="Kwan H.S."/>
            <person name="Lomsadze A."/>
            <person name="Li W."/>
            <person name="Lilly W.W."/>
            <person name="Ma L.J."/>
            <person name="Mackey A.J."/>
            <person name="Manning G."/>
            <person name="Martin F."/>
            <person name="Muraguchi H."/>
            <person name="Natvig D.O."/>
            <person name="Palmerini H."/>
            <person name="Ramesh M.A."/>
            <person name="Rehmeyer C.J."/>
            <person name="Roe B.A."/>
            <person name="Shenoy N."/>
            <person name="Stanke M."/>
            <person name="Ter-Hovhannisyan V."/>
            <person name="Tunlid A."/>
            <person name="Velagapudi R."/>
            <person name="Vision T.J."/>
            <person name="Zeng Q."/>
            <person name="Zolan M.E."/>
            <person name="Pukkila P.J."/>
        </authorList>
    </citation>
    <scope>NUCLEOTIDE SEQUENCE [LARGE SCALE GENOMIC DNA]</scope>
    <source>
        <strain evidence="4">Okayama-7 / 130 / ATCC MYA-4618 / FGSC 9003</strain>
    </source>
</reference>
<feature type="transmembrane region" description="Helical" evidence="2">
    <location>
        <begin position="74"/>
        <end position="93"/>
    </location>
</feature>
<dbReference type="VEuPathDB" id="FungiDB:CC1G_09920"/>
<dbReference type="RefSeq" id="XP_001835029.2">
    <property type="nucleotide sequence ID" value="XM_001834977.2"/>
</dbReference>
<evidence type="ECO:0000313" key="3">
    <source>
        <dbReference type="EMBL" id="EAU86795.2"/>
    </source>
</evidence>
<evidence type="ECO:0000313" key="4">
    <source>
        <dbReference type="Proteomes" id="UP000001861"/>
    </source>
</evidence>
<organism evidence="3 4">
    <name type="scientific">Coprinopsis cinerea (strain Okayama-7 / 130 / ATCC MYA-4618 / FGSC 9003)</name>
    <name type="common">Inky cap fungus</name>
    <name type="synonym">Hormographiella aspergillata</name>
    <dbReference type="NCBI Taxonomy" id="240176"/>
    <lineage>
        <taxon>Eukaryota</taxon>
        <taxon>Fungi</taxon>
        <taxon>Dikarya</taxon>
        <taxon>Basidiomycota</taxon>
        <taxon>Agaricomycotina</taxon>
        <taxon>Agaricomycetes</taxon>
        <taxon>Agaricomycetidae</taxon>
        <taxon>Agaricales</taxon>
        <taxon>Agaricineae</taxon>
        <taxon>Psathyrellaceae</taxon>
        <taxon>Coprinopsis</taxon>
    </lineage>
</organism>
<name>A8NN09_COPC7</name>
<protein>
    <recommendedName>
        <fullName evidence="5">MARVEL domain-containing protein</fullName>
    </recommendedName>
</protein>
<keyword evidence="2" id="KW-0472">Membrane</keyword>
<dbReference type="KEGG" id="cci:CC1G_09920"/>
<keyword evidence="2" id="KW-1133">Transmembrane helix</keyword>
<comment type="caution">
    <text evidence="3">The sequence shown here is derived from an EMBL/GenBank/DDBJ whole genome shotgun (WGS) entry which is preliminary data.</text>
</comment>
<dbReference type="InParanoid" id="A8NN09"/>
<evidence type="ECO:0000256" key="1">
    <source>
        <dbReference type="SAM" id="MobiDB-lite"/>
    </source>
</evidence>
<feature type="region of interest" description="Disordered" evidence="1">
    <location>
        <begin position="208"/>
        <end position="228"/>
    </location>
</feature>
<keyword evidence="4" id="KW-1185">Reference proteome</keyword>